<dbReference type="AlphaFoldDB" id="A0A402AYT0"/>
<dbReference type="InterPro" id="IPR026816">
    <property type="entry name" value="Flavodoxin_dom"/>
</dbReference>
<dbReference type="InterPro" id="IPR029039">
    <property type="entry name" value="Flavoprotein-like_sf"/>
</dbReference>
<organism evidence="2 3">
    <name type="scientific">Dictyobacter kobayashii</name>
    <dbReference type="NCBI Taxonomy" id="2014872"/>
    <lineage>
        <taxon>Bacteria</taxon>
        <taxon>Bacillati</taxon>
        <taxon>Chloroflexota</taxon>
        <taxon>Ktedonobacteria</taxon>
        <taxon>Ktedonobacterales</taxon>
        <taxon>Dictyobacteraceae</taxon>
        <taxon>Dictyobacter</taxon>
    </lineage>
</organism>
<dbReference type="InterPro" id="IPR008254">
    <property type="entry name" value="Flavodoxin/NO_synth"/>
</dbReference>
<evidence type="ECO:0000259" key="1">
    <source>
        <dbReference type="PROSITE" id="PS50902"/>
    </source>
</evidence>
<gene>
    <name evidence="2" type="ORF">KDK_80230</name>
</gene>
<dbReference type="PROSITE" id="PS50902">
    <property type="entry name" value="FLAVODOXIN_LIKE"/>
    <property type="match status" value="1"/>
</dbReference>
<dbReference type="CDD" id="cd00133">
    <property type="entry name" value="PTS_IIB"/>
    <property type="match status" value="1"/>
</dbReference>
<dbReference type="PANTHER" id="PTHR38030">
    <property type="entry name" value="PROTOPORPHYRINOGEN IX DEHYDROGENASE [MENAQUINONE]"/>
    <property type="match status" value="1"/>
</dbReference>
<dbReference type="EMBL" id="BIFS01000002">
    <property type="protein sequence ID" value="GCE24223.1"/>
    <property type="molecule type" value="Genomic_DNA"/>
</dbReference>
<dbReference type="GO" id="GO:0010181">
    <property type="term" value="F:FMN binding"/>
    <property type="evidence" value="ECO:0007669"/>
    <property type="project" value="InterPro"/>
</dbReference>
<dbReference type="GO" id="GO:0070819">
    <property type="term" value="F:menaquinone-dependent protoporphyrinogen oxidase activity"/>
    <property type="evidence" value="ECO:0007669"/>
    <property type="project" value="TreeGrafter"/>
</dbReference>
<reference evidence="3" key="1">
    <citation type="submission" date="2018-12" db="EMBL/GenBank/DDBJ databases">
        <title>Tengunoibacter tsumagoiensis gen. nov., sp. nov., Dictyobacter kobayashii sp. nov., D. alpinus sp. nov., and D. joshuensis sp. nov. and description of Dictyobacteraceae fam. nov. within the order Ktedonobacterales isolated from Tengu-no-mugimeshi.</title>
        <authorList>
            <person name="Wang C.M."/>
            <person name="Zheng Y."/>
            <person name="Sakai Y."/>
            <person name="Toyoda A."/>
            <person name="Minakuchi Y."/>
            <person name="Abe K."/>
            <person name="Yokota A."/>
            <person name="Yabe S."/>
        </authorList>
    </citation>
    <scope>NUCLEOTIDE SEQUENCE [LARGE SCALE GENOMIC DNA]</scope>
    <source>
        <strain evidence="3">Uno11</strain>
    </source>
</reference>
<evidence type="ECO:0000313" key="3">
    <source>
        <dbReference type="Proteomes" id="UP000287188"/>
    </source>
</evidence>
<keyword evidence="3" id="KW-1185">Reference proteome</keyword>
<dbReference type="Pfam" id="PF12724">
    <property type="entry name" value="Flavodoxin_5"/>
    <property type="match status" value="1"/>
</dbReference>
<comment type="caution">
    <text evidence="2">The sequence shown here is derived from an EMBL/GenBank/DDBJ whole genome shotgun (WGS) entry which is preliminary data.</text>
</comment>
<dbReference type="SUPFAM" id="SSF52218">
    <property type="entry name" value="Flavoproteins"/>
    <property type="match status" value="1"/>
</dbReference>
<dbReference type="Proteomes" id="UP000287188">
    <property type="component" value="Unassembled WGS sequence"/>
</dbReference>
<proteinExistence type="predicted"/>
<accession>A0A402AYT0</accession>
<dbReference type="InterPro" id="IPR052200">
    <property type="entry name" value="Protoporphyrinogen_IX_DH"/>
</dbReference>
<dbReference type="PANTHER" id="PTHR38030:SF2">
    <property type="entry name" value="PROTOPORPHYRINOGEN IX DEHYDROGENASE [QUINONE]"/>
    <property type="match status" value="1"/>
</dbReference>
<feature type="domain" description="Flavodoxin-like" evidence="1">
    <location>
        <begin position="5"/>
        <end position="163"/>
    </location>
</feature>
<sequence length="179" mass="19910">MSGSILVAYATRYGSTQEVAETMAATLRERGFEVDLQPAQDVKTLAGYQAIILGAPIFMSRWHKDARHFLTRHSIALATLPVAIFALGPTHADEKEFQEARQQLDTELAQFSWLTAYAVEIFGGKFDPAKFNIPYTLLPVLKNIPASDVRDWDAIRAWTSKLPAKLLWAPAYTGEVPSD</sequence>
<evidence type="ECO:0000313" key="2">
    <source>
        <dbReference type="EMBL" id="GCE24223.1"/>
    </source>
</evidence>
<name>A0A402AYT0_9CHLR</name>
<protein>
    <submittedName>
        <fullName evidence="2">Flavodoxin</fullName>
    </submittedName>
</protein>
<dbReference type="Gene3D" id="3.40.50.360">
    <property type="match status" value="1"/>
</dbReference>
<dbReference type="OrthoDB" id="9795729at2"/>
<dbReference type="RefSeq" id="WP_126557803.1">
    <property type="nucleotide sequence ID" value="NZ_BIFS01000002.1"/>
</dbReference>
<dbReference type="GO" id="GO:0006783">
    <property type="term" value="P:heme biosynthetic process"/>
    <property type="evidence" value="ECO:0007669"/>
    <property type="project" value="TreeGrafter"/>
</dbReference>